<evidence type="ECO:0000313" key="2">
    <source>
        <dbReference type="EMBL" id="PSK99973.1"/>
    </source>
</evidence>
<evidence type="ECO:0000313" key="3">
    <source>
        <dbReference type="Proteomes" id="UP000240542"/>
    </source>
</evidence>
<keyword evidence="1" id="KW-0812">Transmembrane</keyword>
<feature type="transmembrane region" description="Helical" evidence="1">
    <location>
        <begin position="159"/>
        <end position="179"/>
    </location>
</feature>
<feature type="transmembrane region" description="Helical" evidence="1">
    <location>
        <begin position="114"/>
        <end position="138"/>
    </location>
</feature>
<proteinExistence type="predicted"/>
<feature type="transmembrane region" description="Helical" evidence="1">
    <location>
        <begin position="85"/>
        <end position="108"/>
    </location>
</feature>
<dbReference type="Proteomes" id="UP000240542">
    <property type="component" value="Unassembled WGS sequence"/>
</dbReference>
<accession>A0A2P8DRX4</accession>
<sequence length="201" mass="19679">MARAPAAPRADRREPGEVFGPGFTLFADMLLVGLLTSAAGIPLATVPAAFAAAAATLRGSAADGAPVGIGAYAGHLRAHLSARTLAAGLAVPLLVAVVLVDLAIVRAALPGAAFVGPALALLTLGAAVAGLRATALAAPHRLCVREAVVRSAADPGGSLLLAAAVVVAALLAWSMPLLIPLLPGPLALAATAVDLRSPATR</sequence>
<dbReference type="AlphaFoldDB" id="A0A2P8DRX4"/>
<reference evidence="2 3" key="1">
    <citation type="submission" date="2018-03" db="EMBL/GenBank/DDBJ databases">
        <title>Genomic Encyclopedia of Archaeal and Bacterial Type Strains, Phase II (KMG-II): from individual species to whole genera.</title>
        <authorList>
            <person name="Goeker M."/>
        </authorList>
    </citation>
    <scope>NUCLEOTIDE SEQUENCE [LARGE SCALE GENOMIC DNA]</scope>
    <source>
        <strain evidence="2 3">DSM 45312</strain>
    </source>
</reference>
<dbReference type="EMBL" id="PYGA01000002">
    <property type="protein sequence ID" value="PSK99973.1"/>
    <property type="molecule type" value="Genomic_DNA"/>
</dbReference>
<feature type="transmembrane region" description="Helical" evidence="1">
    <location>
        <begin position="29"/>
        <end position="50"/>
    </location>
</feature>
<dbReference type="OrthoDB" id="4337012at2"/>
<keyword evidence="1" id="KW-1133">Transmembrane helix</keyword>
<name>A0A2P8DRX4_9ACTN</name>
<protein>
    <submittedName>
        <fullName evidence="2">Uncharacterized protein</fullName>
    </submittedName>
</protein>
<gene>
    <name evidence="2" type="ORF">CLV63_102100</name>
</gene>
<organism evidence="2 3">
    <name type="scientific">Murinocardiopsis flavida</name>
    <dbReference type="NCBI Taxonomy" id="645275"/>
    <lineage>
        <taxon>Bacteria</taxon>
        <taxon>Bacillati</taxon>
        <taxon>Actinomycetota</taxon>
        <taxon>Actinomycetes</taxon>
        <taxon>Streptosporangiales</taxon>
        <taxon>Nocardiopsidaceae</taxon>
        <taxon>Murinocardiopsis</taxon>
    </lineage>
</organism>
<dbReference type="RefSeq" id="WP_106581363.1">
    <property type="nucleotide sequence ID" value="NZ_PYGA01000002.1"/>
</dbReference>
<evidence type="ECO:0000256" key="1">
    <source>
        <dbReference type="SAM" id="Phobius"/>
    </source>
</evidence>
<keyword evidence="1" id="KW-0472">Membrane</keyword>
<comment type="caution">
    <text evidence="2">The sequence shown here is derived from an EMBL/GenBank/DDBJ whole genome shotgun (WGS) entry which is preliminary data.</text>
</comment>
<keyword evidence="3" id="KW-1185">Reference proteome</keyword>